<proteinExistence type="predicted"/>
<dbReference type="Proteomes" id="UP000265520">
    <property type="component" value="Unassembled WGS sequence"/>
</dbReference>
<gene>
    <name evidence="2" type="ORF">A2U01_0030813</name>
</gene>
<feature type="signal peptide" evidence="1">
    <location>
        <begin position="1"/>
        <end position="16"/>
    </location>
</feature>
<feature type="chain" id="PRO_5017333150" evidence="1">
    <location>
        <begin position="17"/>
        <end position="53"/>
    </location>
</feature>
<dbReference type="PANTHER" id="PTHR31339">
    <property type="entry name" value="PECTIN LYASE-RELATED"/>
    <property type="match status" value="1"/>
</dbReference>
<keyword evidence="1" id="KW-0732">Signal</keyword>
<dbReference type="PANTHER" id="PTHR31339:SF44">
    <property type="entry name" value="PECTIN LYASE-LIKE SUPERFAMILY PROTEIN"/>
    <property type="match status" value="1"/>
</dbReference>
<accession>A0A392PD72</accession>
<evidence type="ECO:0000313" key="2">
    <source>
        <dbReference type="EMBL" id="MCI09724.1"/>
    </source>
</evidence>
<sequence length="53" mass="5952">MLLLSVLVILLQVDENYWPLMPALPSYGHGREHPGPRYGSLIHGQNLKDVVIT</sequence>
<evidence type="ECO:0000313" key="3">
    <source>
        <dbReference type="Proteomes" id="UP000265520"/>
    </source>
</evidence>
<dbReference type="AlphaFoldDB" id="A0A392PD72"/>
<evidence type="ECO:0000256" key="1">
    <source>
        <dbReference type="SAM" id="SignalP"/>
    </source>
</evidence>
<dbReference type="EMBL" id="LXQA010073668">
    <property type="protein sequence ID" value="MCI09724.1"/>
    <property type="molecule type" value="Genomic_DNA"/>
</dbReference>
<comment type="caution">
    <text evidence="2">The sequence shown here is derived from an EMBL/GenBank/DDBJ whole genome shotgun (WGS) entry which is preliminary data.</text>
</comment>
<dbReference type="InterPro" id="IPR051801">
    <property type="entry name" value="GH28_Enzymes"/>
</dbReference>
<feature type="non-terminal residue" evidence="2">
    <location>
        <position position="53"/>
    </location>
</feature>
<reference evidence="2 3" key="1">
    <citation type="journal article" date="2018" name="Front. Plant Sci.">
        <title>Red Clover (Trifolium pratense) and Zigzag Clover (T. medium) - A Picture of Genomic Similarities and Differences.</title>
        <authorList>
            <person name="Dluhosova J."/>
            <person name="Istvanek J."/>
            <person name="Nedelnik J."/>
            <person name="Repkova J."/>
        </authorList>
    </citation>
    <scope>NUCLEOTIDE SEQUENCE [LARGE SCALE GENOMIC DNA]</scope>
    <source>
        <strain evidence="3">cv. 10/8</strain>
        <tissue evidence="2">Leaf</tissue>
    </source>
</reference>
<organism evidence="2 3">
    <name type="scientific">Trifolium medium</name>
    <dbReference type="NCBI Taxonomy" id="97028"/>
    <lineage>
        <taxon>Eukaryota</taxon>
        <taxon>Viridiplantae</taxon>
        <taxon>Streptophyta</taxon>
        <taxon>Embryophyta</taxon>
        <taxon>Tracheophyta</taxon>
        <taxon>Spermatophyta</taxon>
        <taxon>Magnoliopsida</taxon>
        <taxon>eudicotyledons</taxon>
        <taxon>Gunneridae</taxon>
        <taxon>Pentapetalae</taxon>
        <taxon>rosids</taxon>
        <taxon>fabids</taxon>
        <taxon>Fabales</taxon>
        <taxon>Fabaceae</taxon>
        <taxon>Papilionoideae</taxon>
        <taxon>50 kb inversion clade</taxon>
        <taxon>NPAAA clade</taxon>
        <taxon>Hologalegina</taxon>
        <taxon>IRL clade</taxon>
        <taxon>Trifolieae</taxon>
        <taxon>Trifolium</taxon>
    </lineage>
</organism>
<keyword evidence="3" id="KW-1185">Reference proteome</keyword>
<name>A0A392PD72_9FABA</name>
<protein>
    <submittedName>
        <fullName evidence="2">Polygalacturonase-like</fullName>
    </submittedName>
</protein>